<dbReference type="Gene3D" id="3.40.50.360">
    <property type="match status" value="1"/>
</dbReference>
<evidence type="ECO:0000313" key="4">
    <source>
        <dbReference type="EMBL" id="THF49266.1"/>
    </source>
</evidence>
<dbReference type="SUPFAM" id="SSF52218">
    <property type="entry name" value="Flavoproteins"/>
    <property type="match status" value="1"/>
</dbReference>
<dbReference type="PANTHER" id="PTHR10204">
    <property type="entry name" value="NAD P H OXIDOREDUCTASE-RELATED"/>
    <property type="match status" value="1"/>
</dbReference>
<organism evidence="4 5">
    <name type="scientific">Allorhizobium terrae</name>
    <dbReference type="NCBI Taxonomy" id="1848972"/>
    <lineage>
        <taxon>Bacteria</taxon>
        <taxon>Pseudomonadati</taxon>
        <taxon>Pseudomonadota</taxon>
        <taxon>Alphaproteobacteria</taxon>
        <taxon>Hyphomicrobiales</taxon>
        <taxon>Rhizobiaceae</taxon>
        <taxon>Rhizobium/Agrobacterium group</taxon>
        <taxon>Allorhizobium</taxon>
    </lineage>
</organism>
<sequence>MHSLIVIAHPDAESYTHAVAKQVITGLQEDPQNTVEIADLTAEGFDPRYTGADYRAFRDATALPADIVAEQARIDRADLLILIFPVYWWSMPAILKGWIDRVFTNGWAFNAEGQETTRLLDRLLVQTVAIGGATQHTYDKRGYAEALRTQIDEGIFDYVGARRIGSDLLLPLHAGSAQAGLQRARTIGANLICATQESAGA</sequence>
<evidence type="ECO:0000259" key="3">
    <source>
        <dbReference type="Pfam" id="PF02525"/>
    </source>
</evidence>
<dbReference type="EMBL" id="SSOA01000006">
    <property type="protein sequence ID" value="THF49266.1"/>
    <property type="molecule type" value="Genomic_DNA"/>
</dbReference>
<comment type="caution">
    <text evidence="4">The sequence shown here is derived from an EMBL/GenBank/DDBJ whole genome shotgun (WGS) entry which is preliminary data.</text>
</comment>
<accession>A0A4S3ZU31</accession>
<dbReference type="InterPro" id="IPR029039">
    <property type="entry name" value="Flavoprotein-like_sf"/>
</dbReference>
<dbReference type="GO" id="GO:0005829">
    <property type="term" value="C:cytosol"/>
    <property type="evidence" value="ECO:0007669"/>
    <property type="project" value="TreeGrafter"/>
</dbReference>
<dbReference type="RefSeq" id="WP_190236244.1">
    <property type="nucleotide sequence ID" value="NZ_SSOA01000006.1"/>
</dbReference>
<dbReference type="AlphaFoldDB" id="A0A4S3ZU31"/>
<dbReference type="InterPro" id="IPR003680">
    <property type="entry name" value="Flavodoxin_fold"/>
</dbReference>
<reference evidence="4 5" key="1">
    <citation type="submission" date="2019-04" db="EMBL/GenBank/DDBJ databases">
        <title>Rhizobium terrae sp. nov., isolated from a paddy soil.</title>
        <authorList>
            <person name="Lin S.-Y."/>
            <person name="Hameed A."/>
            <person name="Huang H.-I."/>
            <person name="Young C.-C."/>
        </authorList>
    </citation>
    <scope>NUCLEOTIDE SEQUENCE [LARGE SCALE GENOMIC DNA]</scope>
    <source>
        <strain evidence="4 5">CC-HIH110</strain>
    </source>
</reference>
<dbReference type="Pfam" id="PF02525">
    <property type="entry name" value="Flavodoxin_2"/>
    <property type="match status" value="1"/>
</dbReference>
<dbReference type="InterPro" id="IPR051545">
    <property type="entry name" value="NAD(P)H_dehydrogenase_qn"/>
</dbReference>
<protein>
    <submittedName>
        <fullName evidence="4">NAD(P)H-dependent oxidoreductase</fullName>
    </submittedName>
</protein>
<name>A0A4S3ZU31_9HYPH</name>
<dbReference type="PANTHER" id="PTHR10204:SF34">
    <property type="entry name" value="NAD(P)H DEHYDROGENASE [QUINONE] 1 ISOFORM 1"/>
    <property type="match status" value="1"/>
</dbReference>
<evidence type="ECO:0000256" key="1">
    <source>
        <dbReference type="ARBA" id="ARBA00006252"/>
    </source>
</evidence>
<gene>
    <name evidence="4" type="ORF">E6C51_12835</name>
</gene>
<comment type="similarity">
    <text evidence="1">Belongs to the NAD(P)H dehydrogenase (quinone) family.</text>
</comment>
<keyword evidence="5" id="KW-1185">Reference proteome</keyword>
<keyword evidence="2" id="KW-0560">Oxidoreductase</keyword>
<evidence type="ECO:0000313" key="5">
    <source>
        <dbReference type="Proteomes" id="UP000310754"/>
    </source>
</evidence>
<dbReference type="GO" id="GO:0003955">
    <property type="term" value="F:NAD(P)H dehydrogenase (quinone) activity"/>
    <property type="evidence" value="ECO:0007669"/>
    <property type="project" value="TreeGrafter"/>
</dbReference>
<dbReference type="Proteomes" id="UP000310754">
    <property type="component" value="Unassembled WGS sequence"/>
</dbReference>
<proteinExistence type="inferred from homology"/>
<feature type="domain" description="Flavodoxin-like fold" evidence="3">
    <location>
        <begin position="1"/>
        <end position="173"/>
    </location>
</feature>
<evidence type="ECO:0000256" key="2">
    <source>
        <dbReference type="ARBA" id="ARBA00023002"/>
    </source>
</evidence>